<dbReference type="InterPro" id="IPR026275">
    <property type="entry name" value="Glyoxalase/dOase/EhpR"/>
</dbReference>
<comment type="caution">
    <text evidence="2">The sequence shown here is derived from an EMBL/GenBank/DDBJ whole genome shotgun (WGS) entry which is preliminary data.</text>
</comment>
<dbReference type="InterPro" id="IPR004360">
    <property type="entry name" value="Glyas_Fos-R_dOase_dom"/>
</dbReference>
<dbReference type="Proteomes" id="UP000520592">
    <property type="component" value="Unassembled WGS sequence"/>
</dbReference>
<dbReference type="SUPFAM" id="SSF54593">
    <property type="entry name" value="Glyoxalase/Bleomycin resistance protein/Dihydroxybiphenyl dioxygenase"/>
    <property type="match status" value="1"/>
</dbReference>
<proteinExistence type="predicted"/>
<dbReference type="PIRSF" id="PIRSF039020">
    <property type="entry name" value="EhpR"/>
    <property type="match status" value="1"/>
</dbReference>
<sequence>MLYVESPAVSVDFYRRLLGKEPLIDTADFALFALDSGIKLGLWATRVVTPTVPHTGGGGEMAFNVGENAIVDEIHEAWRELGVPIVQTPSALGFGYAFVAVDPDAHRLRVYSLAPALR</sequence>
<organism evidence="2 3">
    <name type="scientific">Pseudomonas gingeri</name>
    <dbReference type="NCBI Taxonomy" id="117681"/>
    <lineage>
        <taxon>Bacteria</taxon>
        <taxon>Pseudomonadati</taxon>
        <taxon>Pseudomonadota</taxon>
        <taxon>Gammaproteobacteria</taxon>
        <taxon>Pseudomonadales</taxon>
        <taxon>Pseudomonadaceae</taxon>
        <taxon>Pseudomonas</taxon>
    </lineage>
</organism>
<dbReference type="PROSITE" id="PS51819">
    <property type="entry name" value="VOC"/>
    <property type="match status" value="1"/>
</dbReference>
<protein>
    <submittedName>
        <fullName evidence="2">Drug:proton antiporter</fullName>
    </submittedName>
</protein>
<evidence type="ECO:0000259" key="1">
    <source>
        <dbReference type="PROSITE" id="PS51819"/>
    </source>
</evidence>
<dbReference type="AlphaFoldDB" id="A0A7Y7YDL5"/>
<dbReference type="InterPro" id="IPR037523">
    <property type="entry name" value="VOC_core"/>
</dbReference>
<gene>
    <name evidence="2" type="ORF">HX876_16210</name>
</gene>
<evidence type="ECO:0000313" key="3">
    <source>
        <dbReference type="Proteomes" id="UP000520592"/>
    </source>
</evidence>
<dbReference type="Gene3D" id="3.30.720.110">
    <property type="match status" value="1"/>
</dbReference>
<dbReference type="Pfam" id="PF00903">
    <property type="entry name" value="Glyoxalase"/>
    <property type="match status" value="1"/>
</dbReference>
<dbReference type="InterPro" id="IPR029068">
    <property type="entry name" value="Glyas_Bleomycin-R_OHBP_Dase"/>
</dbReference>
<name>A0A7Y7YDL5_9PSED</name>
<accession>A0A7Y7YDL5</accession>
<reference evidence="2 3" key="1">
    <citation type="submission" date="2020-04" db="EMBL/GenBank/DDBJ databases">
        <title>Molecular characterization of pseudomonads from Agaricus bisporus reveal novel blotch 2 pathogens in Western Europe.</title>
        <authorList>
            <person name="Taparia T."/>
            <person name="Krijger M."/>
            <person name="Haynes E."/>
            <person name="Elpinstone J.G."/>
            <person name="Noble R."/>
            <person name="Van Der Wolf J."/>
        </authorList>
    </citation>
    <scope>NUCLEOTIDE SEQUENCE [LARGE SCALE GENOMIC DNA]</scope>
    <source>
        <strain evidence="2 3">IPO3737</strain>
    </source>
</reference>
<dbReference type="EMBL" id="JACAQD010000017">
    <property type="protein sequence ID" value="NWC33946.1"/>
    <property type="molecule type" value="Genomic_DNA"/>
</dbReference>
<feature type="domain" description="VOC" evidence="1">
    <location>
        <begin position="1"/>
        <end position="113"/>
    </location>
</feature>
<evidence type="ECO:0000313" key="2">
    <source>
        <dbReference type="EMBL" id="NWC33946.1"/>
    </source>
</evidence>
<dbReference type="Gene3D" id="3.30.720.120">
    <property type="match status" value="1"/>
</dbReference>